<dbReference type="Gramene" id="Kaladp0095s0274.1.v1.1">
    <property type="protein sequence ID" value="Kaladp0095s0274.1.v1.1"/>
    <property type="gene ID" value="Kaladp0095s0274.v1.1"/>
</dbReference>
<keyword evidence="2" id="KW-1133">Transmembrane helix</keyword>
<dbReference type="PANTHER" id="PTHR48476">
    <property type="entry name" value="SHORT-CHAIN DEHYDROGENASE TIC 32, CHLOROPLASTIC-LIKE"/>
    <property type="match status" value="1"/>
</dbReference>
<keyword evidence="2" id="KW-0812">Transmembrane</keyword>
<protein>
    <recommendedName>
        <fullName evidence="5">Short-chain dehydrogenase/reductase</fullName>
    </recommendedName>
</protein>
<accession>A0A7N0V0Q2</accession>
<evidence type="ECO:0000256" key="1">
    <source>
        <dbReference type="RuleBase" id="RU000363"/>
    </source>
</evidence>
<evidence type="ECO:0000313" key="4">
    <source>
        <dbReference type="Proteomes" id="UP000594263"/>
    </source>
</evidence>
<name>A0A7N0V0Q2_KALFE</name>
<evidence type="ECO:0000313" key="3">
    <source>
        <dbReference type="EnsemblPlants" id="Kaladp0095s0274.1.v1.1"/>
    </source>
</evidence>
<comment type="similarity">
    <text evidence="1">Belongs to the short-chain dehydrogenases/reductases (SDR) family.</text>
</comment>
<dbReference type="Pfam" id="PF00106">
    <property type="entry name" value="adh_short"/>
    <property type="match status" value="1"/>
</dbReference>
<feature type="transmembrane region" description="Helical" evidence="2">
    <location>
        <begin position="27"/>
        <end position="45"/>
    </location>
</feature>
<dbReference type="SUPFAM" id="SSF51735">
    <property type="entry name" value="NAD(P)-binding Rossmann-fold domains"/>
    <property type="match status" value="1"/>
</dbReference>
<dbReference type="PANTHER" id="PTHR48476:SF1">
    <property type="entry name" value="SHORT-CHAIN DEHYDROGENASE TIC 32, CHLOROPLASTIC-LIKE"/>
    <property type="match status" value="1"/>
</dbReference>
<dbReference type="EnsemblPlants" id="Kaladp0095s0274.1.v1.1">
    <property type="protein sequence ID" value="Kaladp0095s0274.1.v1.1"/>
    <property type="gene ID" value="Kaladp0095s0274.v1.1"/>
</dbReference>
<proteinExistence type="inferred from homology"/>
<keyword evidence="4" id="KW-1185">Reference proteome</keyword>
<evidence type="ECO:0000256" key="2">
    <source>
        <dbReference type="SAM" id="Phobius"/>
    </source>
</evidence>
<dbReference type="Proteomes" id="UP000594263">
    <property type="component" value="Unplaced"/>
</dbReference>
<sequence>MTECRPISSPFNKIFRLYASQEIPNSAYLLIFLLIIHGFILSYPLGVGKSASGFSAASTAEEVTQGIDATSLCVIITGASSGIGAETARVLALRGARVILATREMILEEIPSAKVEVMELDVSSMASVKSFTSRFTSTGLPLNVLINNAGVCQLPYQLSADGIEMQFATNHVGMTRFFPLHYTDKRIRNSFYLRSNTGHFLLTDLLLDTMKETARRSNVEGRILNVSSAAHYSFFWQGIDFERINDESSYGGFSGYRVSKIADILHTNELSRRLREEGANVTANSLHPGLISTKIVNHLPPNRGIFMRMSFKRNDVDYY</sequence>
<keyword evidence="2" id="KW-0472">Membrane</keyword>
<organism evidence="3 4">
    <name type="scientific">Kalanchoe fedtschenkoi</name>
    <name type="common">Lavender scallops</name>
    <name type="synonym">South American air plant</name>
    <dbReference type="NCBI Taxonomy" id="63787"/>
    <lineage>
        <taxon>Eukaryota</taxon>
        <taxon>Viridiplantae</taxon>
        <taxon>Streptophyta</taxon>
        <taxon>Embryophyta</taxon>
        <taxon>Tracheophyta</taxon>
        <taxon>Spermatophyta</taxon>
        <taxon>Magnoliopsida</taxon>
        <taxon>eudicotyledons</taxon>
        <taxon>Gunneridae</taxon>
        <taxon>Pentapetalae</taxon>
        <taxon>Saxifragales</taxon>
        <taxon>Crassulaceae</taxon>
        <taxon>Kalanchoe</taxon>
    </lineage>
</organism>
<dbReference type="InterPro" id="IPR002347">
    <property type="entry name" value="SDR_fam"/>
</dbReference>
<dbReference type="AlphaFoldDB" id="A0A7N0V0Q2"/>
<dbReference type="PRINTS" id="PR00081">
    <property type="entry name" value="GDHRDH"/>
</dbReference>
<dbReference type="PRINTS" id="PR00080">
    <property type="entry name" value="SDRFAMILY"/>
</dbReference>
<reference evidence="3" key="1">
    <citation type="submission" date="2021-01" db="UniProtKB">
        <authorList>
            <consortium name="EnsemblPlants"/>
        </authorList>
    </citation>
    <scope>IDENTIFICATION</scope>
</reference>
<dbReference type="InterPro" id="IPR036291">
    <property type="entry name" value="NAD(P)-bd_dom_sf"/>
</dbReference>
<dbReference type="InterPro" id="IPR055280">
    <property type="entry name" value="TIC32"/>
</dbReference>
<dbReference type="Gene3D" id="3.40.50.720">
    <property type="entry name" value="NAD(P)-binding Rossmann-like Domain"/>
    <property type="match status" value="1"/>
</dbReference>
<evidence type="ECO:0008006" key="5">
    <source>
        <dbReference type="Google" id="ProtNLM"/>
    </source>
</evidence>
<dbReference type="OMA" id="FTELMRY"/>